<protein>
    <submittedName>
        <fullName evidence="1">Thiol reductase thioredoxin</fullName>
    </submittedName>
</protein>
<dbReference type="RefSeq" id="WP_094450970.1">
    <property type="nucleotide sequence ID" value="NZ_NMVI01000018.1"/>
</dbReference>
<reference evidence="1 2" key="1">
    <citation type="submission" date="2017-07" db="EMBL/GenBank/DDBJ databases">
        <title>Draft whole genome sequences of clinical Proprionibacteriaceae strains.</title>
        <authorList>
            <person name="Bernier A.-M."/>
            <person name="Bernard K."/>
            <person name="Domingo M.-C."/>
        </authorList>
    </citation>
    <scope>NUCLEOTIDE SEQUENCE [LARGE SCALE GENOMIC DNA]</scope>
    <source>
        <strain evidence="1 2">NML 160184</strain>
    </source>
</reference>
<comment type="caution">
    <text evidence="1">The sequence shown here is derived from an EMBL/GenBank/DDBJ whole genome shotgun (WGS) entry which is preliminary data.</text>
</comment>
<name>A0A255EAH4_9ACTN</name>
<dbReference type="Gene3D" id="3.40.30.10">
    <property type="entry name" value="Glutaredoxin"/>
    <property type="match status" value="1"/>
</dbReference>
<dbReference type="AlphaFoldDB" id="A0A255EAH4"/>
<dbReference type="EMBL" id="NMVI01000018">
    <property type="protein sequence ID" value="OYN86402.1"/>
    <property type="molecule type" value="Genomic_DNA"/>
</dbReference>
<dbReference type="SUPFAM" id="SSF52833">
    <property type="entry name" value="Thioredoxin-like"/>
    <property type="match status" value="1"/>
</dbReference>
<dbReference type="Proteomes" id="UP000216533">
    <property type="component" value="Unassembled WGS sequence"/>
</dbReference>
<sequence>MEFELYTSSFCGACRTTRRVLDDAVRLVPGATVTELPIESEPDRAEAADIRSTPTVILRDHQGQVRFRAIGVPTVPQVLTAAAQLLD</sequence>
<proteinExistence type="predicted"/>
<gene>
    <name evidence="1" type="ORF">CGZ92_08590</name>
</gene>
<dbReference type="InterPro" id="IPR036249">
    <property type="entry name" value="Thioredoxin-like_sf"/>
</dbReference>
<accession>A0A255EAH4</accession>
<evidence type="ECO:0000313" key="1">
    <source>
        <dbReference type="EMBL" id="OYN86402.1"/>
    </source>
</evidence>
<organism evidence="1 2">
    <name type="scientific">Parenemella sanctibonifatiensis</name>
    <dbReference type="NCBI Taxonomy" id="2016505"/>
    <lineage>
        <taxon>Bacteria</taxon>
        <taxon>Bacillati</taxon>
        <taxon>Actinomycetota</taxon>
        <taxon>Actinomycetes</taxon>
        <taxon>Propionibacteriales</taxon>
        <taxon>Propionibacteriaceae</taxon>
        <taxon>Parenemella</taxon>
    </lineage>
</organism>
<evidence type="ECO:0000313" key="2">
    <source>
        <dbReference type="Proteomes" id="UP000216533"/>
    </source>
</evidence>